<protein>
    <recommendedName>
        <fullName evidence="3">Acetyl-CoA carboxylase carboxyl transferase subunit beta</fullName>
    </recommendedName>
</protein>
<gene>
    <name evidence="1" type="ORF">COT34_02715</name>
</gene>
<name>A0A2M6T0B9_9BACT</name>
<dbReference type="Proteomes" id="UP000229390">
    <property type="component" value="Unassembled WGS sequence"/>
</dbReference>
<comment type="caution">
    <text evidence="1">The sequence shown here is derived from an EMBL/GenBank/DDBJ whole genome shotgun (WGS) entry which is preliminary data.</text>
</comment>
<dbReference type="EMBL" id="PEYE01000044">
    <property type="protein sequence ID" value="PIS38624.1"/>
    <property type="molecule type" value="Genomic_DNA"/>
</dbReference>
<accession>A0A2M6T0B9</accession>
<dbReference type="AlphaFoldDB" id="A0A2M6T0B9"/>
<organism evidence="1 2">
    <name type="scientific">Candidatus Nealsonbacteria bacterium CG08_land_8_20_14_0_20_43_11</name>
    <dbReference type="NCBI Taxonomy" id="1974706"/>
    <lineage>
        <taxon>Bacteria</taxon>
        <taxon>Candidatus Nealsoniibacteriota</taxon>
    </lineage>
</organism>
<sequence length="71" mass="7631">MFSGLAGFLFLRLNQRAKGILSKTWEDWIVITCVNCGSVLSVSDVGKHNVCPICGYHVAKKGEVPPPNNGG</sequence>
<evidence type="ECO:0000313" key="2">
    <source>
        <dbReference type="Proteomes" id="UP000229390"/>
    </source>
</evidence>
<reference evidence="2" key="1">
    <citation type="submission" date="2017-09" db="EMBL/GenBank/DDBJ databases">
        <title>Depth-based differentiation of microbial function through sediment-hosted aquifers and enrichment of novel symbionts in the deep terrestrial subsurface.</title>
        <authorList>
            <person name="Probst A.J."/>
            <person name="Ladd B."/>
            <person name="Jarett J.K."/>
            <person name="Geller-Mcgrath D.E."/>
            <person name="Sieber C.M.K."/>
            <person name="Emerson J.B."/>
            <person name="Anantharaman K."/>
            <person name="Thomas B.C."/>
            <person name="Malmstrom R."/>
            <person name="Stieglmeier M."/>
            <person name="Klingl A."/>
            <person name="Woyke T."/>
            <person name="Ryan C.M."/>
            <person name="Banfield J.F."/>
        </authorList>
    </citation>
    <scope>NUCLEOTIDE SEQUENCE [LARGE SCALE GENOMIC DNA]</scope>
</reference>
<evidence type="ECO:0000313" key="1">
    <source>
        <dbReference type="EMBL" id="PIS38624.1"/>
    </source>
</evidence>
<evidence type="ECO:0008006" key="3">
    <source>
        <dbReference type="Google" id="ProtNLM"/>
    </source>
</evidence>
<proteinExistence type="predicted"/>